<feature type="domain" description="Ricin B lectin" evidence="2">
    <location>
        <begin position="502"/>
        <end position="645"/>
    </location>
</feature>
<dbReference type="InterPro" id="IPR013780">
    <property type="entry name" value="Glyco_hydro_b"/>
</dbReference>
<keyword evidence="3" id="KW-0378">Hydrolase</keyword>
<dbReference type="InterPro" id="IPR000772">
    <property type="entry name" value="Ricin_B_lectin"/>
</dbReference>
<dbReference type="PANTHER" id="PTHR42767:SF1">
    <property type="entry name" value="ENDO-BETA-1,6-GALACTANASE-LIKE DOMAIN-CONTAINING PROTEIN"/>
    <property type="match status" value="1"/>
</dbReference>
<dbReference type="InterPro" id="IPR017853">
    <property type="entry name" value="GH"/>
</dbReference>
<keyword evidence="4" id="KW-1185">Reference proteome</keyword>
<evidence type="ECO:0000313" key="3">
    <source>
        <dbReference type="EMBL" id="SMB82735.1"/>
    </source>
</evidence>
<dbReference type="AlphaFoldDB" id="A0A1W1UNN5"/>
<dbReference type="RefSeq" id="WP_084046266.1">
    <property type="nucleotide sequence ID" value="NZ_FWWU01000006.1"/>
</dbReference>
<accession>A0A1W1UNN5</accession>
<dbReference type="EMBL" id="FWWU01000006">
    <property type="protein sequence ID" value="SMB82735.1"/>
    <property type="molecule type" value="Genomic_DNA"/>
</dbReference>
<dbReference type="Pfam" id="PF14200">
    <property type="entry name" value="RicinB_lectin_2"/>
    <property type="match status" value="2"/>
</dbReference>
<name>A0A1W1UNN5_9DEIO</name>
<dbReference type="STRING" id="695939.SAMN00790413_04125"/>
<feature type="chain" id="PRO_5010701513" evidence="1">
    <location>
        <begin position="24"/>
        <end position="648"/>
    </location>
</feature>
<dbReference type="PROSITE" id="PS50231">
    <property type="entry name" value="RICIN_B_LECTIN"/>
    <property type="match status" value="1"/>
</dbReference>
<reference evidence="3 4" key="1">
    <citation type="submission" date="2017-04" db="EMBL/GenBank/DDBJ databases">
        <authorList>
            <person name="Afonso C.L."/>
            <person name="Miller P.J."/>
            <person name="Scott M.A."/>
            <person name="Spackman E."/>
            <person name="Goraichik I."/>
            <person name="Dimitrov K.M."/>
            <person name="Suarez D.L."/>
            <person name="Swayne D.E."/>
        </authorList>
    </citation>
    <scope>NUCLEOTIDE SEQUENCE [LARGE SCALE GENOMIC DNA]</scope>
    <source>
        <strain evidence="3 4">KR-140</strain>
    </source>
</reference>
<dbReference type="PROSITE" id="PS51257">
    <property type="entry name" value="PROKAR_LIPOPROTEIN"/>
    <property type="match status" value="1"/>
</dbReference>
<proteinExistence type="predicted"/>
<feature type="signal peptide" evidence="1">
    <location>
        <begin position="1"/>
        <end position="23"/>
    </location>
</feature>
<protein>
    <submittedName>
        <fullName evidence="3">O-Glycosyl hydrolase</fullName>
    </submittedName>
</protein>
<dbReference type="InterPro" id="IPR039743">
    <property type="entry name" value="6GAL/EXGAL"/>
</dbReference>
<dbReference type="SMART" id="SM00458">
    <property type="entry name" value="RICIN"/>
    <property type="match status" value="1"/>
</dbReference>
<dbReference type="Gene3D" id="3.20.20.80">
    <property type="entry name" value="Glycosidases"/>
    <property type="match status" value="1"/>
</dbReference>
<gene>
    <name evidence="3" type="ORF">SAMN00790413_04125</name>
</gene>
<dbReference type="Pfam" id="PF14587">
    <property type="entry name" value="Glyco_hydr_30_2"/>
    <property type="match status" value="1"/>
</dbReference>
<keyword evidence="1" id="KW-0732">Signal</keyword>
<organism evidence="3 4">
    <name type="scientific">Deinococcus hopiensis KR-140</name>
    <dbReference type="NCBI Taxonomy" id="695939"/>
    <lineage>
        <taxon>Bacteria</taxon>
        <taxon>Thermotogati</taxon>
        <taxon>Deinococcota</taxon>
        <taxon>Deinococci</taxon>
        <taxon>Deinococcales</taxon>
        <taxon>Deinococcaceae</taxon>
        <taxon>Deinococcus</taxon>
    </lineage>
</organism>
<dbReference type="GO" id="GO:0004553">
    <property type="term" value="F:hydrolase activity, hydrolyzing O-glycosyl compounds"/>
    <property type="evidence" value="ECO:0007669"/>
    <property type="project" value="InterPro"/>
</dbReference>
<dbReference type="InterPro" id="IPR039514">
    <property type="entry name" value="6GAL-like"/>
</dbReference>
<dbReference type="PANTHER" id="PTHR42767">
    <property type="entry name" value="ENDO-BETA-1,6-GALACTANASE"/>
    <property type="match status" value="1"/>
</dbReference>
<sequence>MNKRFTALTGLTLLLFGCTSAPAPSTPRASGSGLSAQATLSSTAIIDTRIRHQTFRGWGTSLAWWANVVGGWSSTSRDGIMDALYSPAGLNFTVARYNLGADAPDNVCRGQMRPGGNVQSLSTAPGVYDWARDANQRWVLKAAQARGANLLEAFVNSAPSYMLTNRCTAGATSPGYNNLRTDQYNAYGDYVATVLKRFRDVEGVKFTTVAPLNEPDSGYWFSTGKQEGMNVTRAEQPKIIGAVAAALGRQGVTTPLSAMDTTDIDLTNTEFLSYPDTTRSLIRQINSHAYKGSLRSVLRNTAQRYGKGLWMSEYGCCDVGNTPENQLSTALRLAGTIQKDLTDLQAEAWVYWQAVEHADGSAGANHTWGLIKANLVSGETFGRTKAYFGMGQFSKFIRPGAQILPISRTNTVAALNTTNQLVVVAINDAGSATPVTLDLSGFTSTGGTARLYRTSGTENLAQLASVTVSNRSLALTLAPSSITTVVIDSASAAAPSTALSSGKSYKILNKNSWKALEVYGESAADGAAVSQYNDSGSHNQRWIISDLGNGSFRLTNKNSGKALDVAGGSTAGGAGVIQYASNGGLNQQWQIQPSGQGYYKLINRGSQKALDVNAGSLNNTDPATNTARIIQWDSNDGDNQQWLIVRAD</sequence>
<dbReference type="Proteomes" id="UP000192582">
    <property type="component" value="Unassembled WGS sequence"/>
</dbReference>
<dbReference type="SUPFAM" id="SSF50370">
    <property type="entry name" value="Ricin B-like lectins"/>
    <property type="match status" value="1"/>
</dbReference>
<dbReference type="OrthoDB" id="9806701at2"/>
<evidence type="ECO:0000256" key="1">
    <source>
        <dbReference type="SAM" id="SignalP"/>
    </source>
</evidence>
<dbReference type="SUPFAM" id="SSF51445">
    <property type="entry name" value="(Trans)glycosidases"/>
    <property type="match status" value="1"/>
</dbReference>
<evidence type="ECO:0000313" key="4">
    <source>
        <dbReference type="Proteomes" id="UP000192582"/>
    </source>
</evidence>
<dbReference type="SUPFAM" id="SSF51011">
    <property type="entry name" value="Glycosyl hydrolase domain"/>
    <property type="match status" value="1"/>
</dbReference>
<dbReference type="InterPro" id="IPR035992">
    <property type="entry name" value="Ricin_B-like_lectins"/>
</dbReference>
<evidence type="ECO:0000259" key="2">
    <source>
        <dbReference type="SMART" id="SM00458"/>
    </source>
</evidence>
<dbReference type="Gene3D" id="2.80.10.50">
    <property type="match status" value="2"/>
</dbReference>
<dbReference type="Gene3D" id="2.60.40.1180">
    <property type="entry name" value="Golgi alpha-mannosidase II"/>
    <property type="match status" value="1"/>
</dbReference>